<accession>A0AAD0VTK9</accession>
<organism evidence="2 3">
    <name type="scientific">Pseudomonas plecoglossicida</name>
    <dbReference type="NCBI Taxonomy" id="70775"/>
    <lineage>
        <taxon>Bacteria</taxon>
        <taxon>Pseudomonadati</taxon>
        <taxon>Pseudomonadota</taxon>
        <taxon>Gammaproteobacteria</taxon>
        <taxon>Pseudomonadales</taxon>
        <taxon>Pseudomonadaceae</taxon>
        <taxon>Pseudomonas</taxon>
    </lineage>
</organism>
<proteinExistence type="predicted"/>
<dbReference type="EMBL" id="CP031146">
    <property type="protein sequence ID" value="AXM96463.1"/>
    <property type="molecule type" value="Genomic_DNA"/>
</dbReference>
<dbReference type="Proteomes" id="UP000256503">
    <property type="component" value="Chromosome"/>
</dbReference>
<feature type="transmembrane region" description="Helical" evidence="1">
    <location>
        <begin position="78"/>
        <end position="98"/>
    </location>
</feature>
<keyword evidence="1" id="KW-0472">Membrane</keyword>
<protein>
    <submittedName>
        <fullName evidence="2">Uncharacterized protein</fullName>
    </submittedName>
</protein>
<name>A0AAD0VTK9_PSEDL</name>
<evidence type="ECO:0000256" key="1">
    <source>
        <dbReference type="SAM" id="Phobius"/>
    </source>
</evidence>
<gene>
    <name evidence="2" type="ORF">DVB73_12065</name>
</gene>
<keyword evidence="1" id="KW-1133">Transmembrane helix</keyword>
<evidence type="ECO:0000313" key="2">
    <source>
        <dbReference type="EMBL" id="AXM96463.1"/>
    </source>
</evidence>
<dbReference type="AlphaFoldDB" id="A0AAD0VTK9"/>
<keyword evidence="1" id="KW-0812">Transmembrane</keyword>
<evidence type="ECO:0000313" key="3">
    <source>
        <dbReference type="Proteomes" id="UP000256503"/>
    </source>
</evidence>
<reference evidence="2 3" key="1">
    <citation type="submission" date="2018-07" db="EMBL/GenBank/DDBJ databases">
        <title>Complete genome sequence of a Pseudomonas plecoglossicida strain pathogenic to the marine fish, Larimichthys crocea.</title>
        <authorList>
            <person name="Tao Z."/>
        </authorList>
    </citation>
    <scope>NUCLEOTIDE SEQUENCE [LARGE SCALE GENOMIC DNA]</scope>
    <source>
        <strain evidence="2 3">XSDHY-P</strain>
    </source>
</reference>
<sequence>MTAQCIIAARRTEYFESLFPNSQYIKQNKATYQRAGLIGKMMRTGTISTILAIPSFFIRKNLVERQEVINFPKPIKILLVTLWSLHITLFSALIISHFL</sequence>